<dbReference type="RefSeq" id="XP_010456081.1">
    <property type="nucleotide sequence ID" value="XM_010457779.2"/>
</dbReference>
<evidence type="ECO:0000256" key="1">
    <source>
        <dbReference type="SAM" id="MobiDB-lite"/>
    </source>
</evidence>
<keyword evidence="2" id="KW-0812">Transmembrane</keyword>
<protein>
    <submittedName>
        <fullName evidence="5 6">Uncharacterized protein LOC104737572</fullName>
    </submittedName>
</protein>
<feature type="chain" id="PRO_5045021618" evidence="3">
    <location>
        <begin position="23"/>
        <end position="130"/>
    </location>
</feature>
<dbReference type="RefSeq" id="XP_010456080.1">
    <property type="nucleotide sequence ID" value="XM_010457778.2"/>
</dbReference>
<accession>A0ABM0VH64</accession>
<proteinExistence type="predicted"/>
<dbReference type="GeneID" id="104737572"/>
<dbReference type="RefSeq" id="XP_010456077.1">
    <property type="nucleotide sequence ID" value="XM_010457775.2"/>
</dbReference>
<keyword evidence="3" id="KW-0732">Signal</keyword>
<reference evidence="4" key="2">
    <citation type="journal article" date="2014" name="Nat. Commun.">
        <title>The emerging biofuel crop Camelina sativa retains a highly undifferentiated hexaploid genome structure.</title>
        <authorList>
            <person name="Kagale S."/>
            <person name="Koh C."/>
            <person name="Nixon J."/>
            <person name="Bollina V."/>
            <person name="Clarke W.E."/>
            <person name="Tuteja R."/>
            <person name="Spillane C."/>
            <person name="Robinson S.J."/>
            <person name="Links M.G."/>
            <person name="Clarke C."/>
            <person name="Higgins E.E."/>
            <person name="Huebert T."/>
            <person name="Sharpe A.G."/>
            <person name="Parkin I.A."/>
        </authorList>
    </citation>
    <scope>NUCLEOTIDE SEQUENCE [LARGE SCALE GENOMIC DNA]</scope>
    <source>
        <strain evidence="4">r\DH55</strain>
    </source>
</reference>
<keyword evidence="2" id="KW-1133">Transmembrane helix</keyword>
<keyword evidence="2" id="KW-0472">Membrane</keyword>
<name>A0ABM0VH64_CAMSA</name>
<reference evidence="4" key="1">
    <citation type="journal article" date="1997" name="Nucleic Acids Res.">
        <title>tRNAscan-SE: a program for improved detection of transfer RNA genes in genomic sequence.</title>
        <authorList>
            <person name="Lowe T.M."/>
            <person name="Eddy S.R."/>
        </authorList>
    </citation>
    <scope>NUCLEOTIDE SEQUENCE [LARGE SCALE GENOMIC DNA]</scope>
    <source>
        <strain evidence="4">r\DH55</strain>
    </source>
</reference>
<evidence type="ECO:0000313" key="4">
    <source>
        <dbReference type="Proteomes" id="UP000694864"/>
    </source>
</evidence>
<feature type="compositionally biased region" description="Polar residues" evidence="1">
    <location>
        <begin position="35"/>
        <end position="58"/>
    </location>
</feature>
<sequence>MTRCGLAMFFVLGLLETKEVRTGFHEIRTSSINGSSRLKSNGGASEMQKSTSCSNGSETVEGKEVTNEQMVSASDTSLPLVTVPSPHLAKRMESWSHVRYWSVCTILSSGHVSFIFTLQLIYLRFSCSYN</sequence>
<reference evidence="5 6" key="3">
    <citation type="submission" date="2025-05" db="UniProtKB">
        <authorList>
            <consortium name="RefSeq"/>
        </authorList>
    </citation>
    <scope>IDENTIFICATION</scope>
    <source>
        <tissue evidence="5 6">Leaf</tissue>
    </source>
</reference>
<evidence type="ECO:0000313" key="5">
    <source>
        <dbReference type="RefSeq" id="XP_010456077.1"/>
    </source>
</evidence>
<evidence type="ECO:0000256" key="2">
    <source>
        <dbReference type="SAM" id="Phobius"/>
    </source>
</evidence>
<organism evidence="4 8">
    <name type="scientific">Camelina sativa</name>
    <name type="common">False flax</name>
    <name type="synonym">Myagrum sativum</name>
    <dbReference type="NCBI Taxonomy" id="90675"/>
    <lineage>
        <taxon>Eukaryota</taxon>
        <taxon>Viridiplantae</taxon>
        <taxon>Streptophyta</taxon>
        <taxon>Embryophyta</taxon>
        <taxon>Tracheophyta</taxon>
        <taxon>Spermatophyta</taxon>
        <taxon>Magnoliopsida</taxon>
        <taxon>eudicotyledons</taxon>
        <taxon>Gunneridae</taxon>
        <taxon>Pentapetalae</taxon>
        <taxon>rosids</taxon>
        <taxon>malvids</taxon>
        <taxon>Brassicales</taxon>
        <taxon>Brassicaceae</taxon>
        <taxon>Camelineae</taxon>
        <taxon>Camelina</taxon>
    </lineage>
</organism>
<evidence type="ECO:0000313" key="7">
    <source>
        <dbReference type="RefSeq" id="XP_010456080.1"/>
    </source>
</evidence>
<feature type="signal peptide" evidence="3">
    <location>
        <begin position="1"/>
        <end position="22"/>
    </location>
</feature>
<gene>
    <name evidence="5 6 7 8" type="primary">LOC104737572</name>
</gene>
<dbReference type="RefSeq" id="XP_010456078.1">
    <property type="nucleotide sequence ID" value="XM_010457776.2"/>
</dbReference>
<evidence type="ECO:0000313" key="8">
    <source>
        <dbReference type="RefSeq" id="XP_010456081.1"/>
    </source>
</evidence>
<dbReference type="Proteomes" id="UP000694864">
    <property type="component" value="Chromosome 13"/>
</dbReference>
<keyword evidence="4" id="KW-1185">Reference proteome</keyword>
<feature type="transmembrane region" description="Helical" evidence="2">
    <location>
        <begin position="100"/>
        <end position="123"/>
    </location>
</feature>
<evidence type="ECO:0000256" key="3">
    <source>
        <dbReference type="SAM" id="SignalP"/>
    </source>
</evidence>
<evidence type="ECO:0000313" key="6">
    <source>
        <dbReference type="RefSeq" id="XP_010456078.1"/>
    </source>
</evidence>
<feature type="region of interest" description="Disordered" evidence="1">
    <location>
        <begin position="35"/>
        <end position="73"/>
    </location>
</feature>